<dbReference type="Pfam" id="PF02397">
    <property type="entry name" value="Bac_transf"/>
    <property type="match status" value="1"/>
</dbReference>
<feature type="domain" description="Bacterial sugar transferase" evidence="8">
    <location>
        <begin position="283"/>
        <end position="464"/>
    </location>
</feature>
<dbReference type="InterPro" id="IPR017475">
    <property type="entry name" value="EPS_sugar_tfrase"/>
</dbReference>
<dbReference type="EMBL" id="NJBN01000002">
    <property type="protein sequence ID" value="TKJ41749.1"/>
    <property type="molecule type" value="Genomic_DNA"/>
</dbReference>
<evidence type="ECO:0000313" key="9">
    <source>
        <dbReference type="EMBL" id="TKJ41749.1"/>
    </source>
</evidence>
<dbReference type="NCBIfam" id="TIGR03023">
    <property type="entry name" value="WcaJ_sugtrans"/>
    <property type="match status" value="1"/>
</dbReference>
<feature type="transmembrane region" description="Helical" evidence="7">
    <location>
        <begin position="12"/>
        <end position="36"/>
    </location>
</feature>
<gene>
    <name evidence="9" type="ORF">CEE37_04050</name>
</gene>
<accession>A0A532V3M2</accession>
<dbReference type="Proteomes" id="UP000319619">
    <property type="component" value="Unassembled WGS sequence"/>
</dbReference>
<reference evidence="9 10" key="1">
    <citation type="submission" date="2017-06" db="EMBL/GenBank/DDBJ databases">
        <title>Novel microbial phyla capable of carbon fixation and sulfur reduction in deep-sea sediments.</title>
        <authorList>
            <person name="Huang J."/>
            <person name="Baker B."/>
            <person name="Wang Y."/>
        </authorList>
    </citation>
    <scope>NUCLEOTIDE SEQUENCE [LARGE SCALE GENOMIC DNA]</scope>
    <source>
        <strain evidence="9">B3_LCP</strain>
    </source>
</reference>
<dbReference type="Gene3D" id="3.40.50.720">
    <property type="entry name" value="NAD(P)-binding Rossmann-like Domain"/>
    <property type="match status" value="1"/>
</dbReference>
<evidence type="ECO:0000256" key="6">
    <source>
        <dbReference type="ARBA" id="ARBA00023136"/>
    </source>
</evidence>
<dbReference type="GO" id="GO:0016020">
    <property type="term" value="C:membrane"/>
    <property type="evidence" value="ECO:0007669"/>
    <property type="project" value="UniProtKB-SubCell"/>
</dbReference>
<dbReference type="PANTHER" id="PTHR30576">
    <property type="entry name" value="COLANIC BIOSYNTHESIS UDP-GLUCOSE LIPID CARRIER TRANSFERASE"/>
    <property type="match status" value="1"/>
</dbReference>
<dbReference type="NCBIfam" id="TIGR03025">
    <property type="entry name" value="EPS_sugtrans"/>
    <property type="match status" value="1"/>
</dbReference>
<keyword evidence="3 9" id="KW-0808">Transferase</keyword>
<evidence type="ECO:0000256" key="3">
    <source>
        <dbReference type="ARBA" id="ARBA00022679"/>
    </source>
</evidence>
<feature type="transmembrane region" description="Helical" evidence="7">
    <location>
        <begin position="118"/>
        <end position="140"/>
    </location>
</feature>
<sequence length="470" mass="53395">MNRQLTGAKAEVIFPFLAVLLDAAAIISSFGISYWMRFYSPLTMIFPVTRGIPELGQYWTFSFVAMVIFCSVFALRGLYRLHDRISTIEEFVRVLQGTLLTMPWLFAVAFLYRDFSYSRLVFLLIIITSIIILTAERALIKSFQRKLYRRGVGVLKAAVCGGGELAKEINERLVGNPHLGYRSIGFIKVSGSGEGLNPVVGSISEIDEIVRRENLDMIFIALDHEDHHRLKDVIRQCEGINLDFLLAPDQIILEGNVQPCHVAGVPLLKIKESPLFGWKGIVKRAFDLFVSSLALISFSPLMLIIALLVKLGSKGPVFYKQERVGLDGREFNISKFRTMKPQAESKTGPVWAKKEDVRTTGVGKFLRKYSLDELPQLFNVFKGNMSIVGPRPERPHFVKEFRQSVPHYLERHRVRSGMTGWAQVNGLRGDTSIEQRTRYDIYYVENWSLAFDLRIIIMTVKEVISGENAY</sequence>
<keyword evidence="4 7" id="KW-0812">Transmembrane</keyword>
<organism evidence="9 10">
    <name type="scientific">candidate division LCP-89 bacterium B3_LCP</name>
    <dbReference type="NCBI Taxonomy" id="2012998"/>
    <lineage>
        <taxon>Bacteria</taxon>
        <taxon>Pseudomonadati</taxon>
        <taxon>Bacteria division LCP-89</taxon>
    </lineage>
</organism>
<evidence type="ECO:0000256" key="5">
    <source>
        <dbReference type="ARBA" id="ARBA00022989"/>
    </source>
</evidence>
<evidence type="ECO:0000256" key="2">
    <source>
        <dbReference type="ARBA" id="ARBA00006464"/>
    </source>
</evidence>
<evidence type="ECO:0000256" key="1">
    <source>
        <dbReference type="ARBA" id="ARBA00004141"/>
    </source>
</evidence>
<comment type="similarity">
    <text evidence="2">Belongs to the bacterial sugar transferase family.</text>
</comment>
<dbReference type="InterPro" id="IPR003362">
    <property type="entry name" value="Bact_transf"/>
</dbReference>
<evidence type="ECO:0000259" key="8">
    <source>
        <dbReference type="Pfam" id="PF02397"/>
    </source>
</evidence>
<dbReference type="Pfam" id="PF13727">
    <property type="entry name" value="CoA_binding_3"/>
    <property type="match status" value="1"/>
</dbReference>
<keyword evidence="6 7" id="KW-0472">Membrane</keyword>
<proteinExistence type="inferred from homology"/>
<keyword evidence="5 7" id="KW-1133">Transmembrane helix</keyword>
<dbReference type="GO" id="GO:0016780">
    <property type="term" value="F:phosphotransferase activity, for other substituted phosphate groups"/>
    <property type="evidence" value="ECO:0007669"/>
    <property type="project" value="TreeGrafter"/>
</dbReference>
<evidence type="ECO:0000313" key="10">
    <source>
        <dbReference type="Proteomes" id="UP000319619"/>
    </source>
</evidence>
<feature type="transmembrane region" description="Helical" evidence="7">
    <location>
        <begin position="56"/>
        <end position="79"/>
    </location>
</feature>
<name>A0A532V3M2_UNCL8</name>
<comment type="subcellular location">
    <subcellularLocation>
        <location evidence="1">Membrane</location>
        <topology evidence="1">Multi-pass membrane protein</topology>
    </subcellularLocation>
</comment>
<feature type="transmembrane region" description="Helical" evidence="7">
    <location>
        <begin position="288"/>
        <end position="309"/>
    </location>
</feature>
<dbReference type="AlphaFoldDB" id="A0A532V3M2"/>
<evidence type="ECO:0000256" key="4">
    <source>
        <dbReference type="ARBA" id="ARBA00022692"/>
    </source>
</evidence>
<comment type="caution">
    <text evidence="9">The sequence shown here is derived from an EMBL/GenBank/DDBJ whole genome shotgun (WGS) entry which is preliminary data.</text>
</comment>
<dbReference type="PANTHER" id="PTHR30576:SF0">
    <property type="entry name" value="UNDECAPRENYL-PHOSPHATE N-ACETYLGALACTOSAMINYL 1-PHOSPHATE TRANSFERASE-RELATED"/>
    <property type="match status" value="1"/>
</dbReference>
<protein>
    <submittedName>
        <fullName evidence="9">Undecaprenyl-phosphate glucose phosphotransferase</fullName>
    </submittedName>
</protein>
<dbReference type="InterPro" id="IPR017473">
    <property type="entry name" value="Undecaprenyl-P_gluc_Ptfrase"/>
</dbReference>
<feature type="transmembrane region" description="Helical" evidence="7">
    <location>
        <begin position="91"/>
        <end position="112"/>
    </location>
</feature>
<evidence type="ECO:0000256" key="7">
    <source>
        <dbReference type="SAM" id="Phobius"/>
    </source>
</evidence>